<dbReference type="InterPro" id="IPR005821">
    <property type="entry name" value="Ion_trans_dom"/>
</dbReference>
<dbReference type="GO" id="GO:0034220">
    <property type="term" value="P:monoatomic ion transmembrane transport"/>
    <property type="evidence" value="ECO:0007669"/>
    <property type="project" value="UniProtKB-KW"/>
</dbReference>
<keyword evidence="3 6" id="KW-1133">Transmembrane helix</keyword>
<feature type="transmembrane region" description="Helical" evidence="6">
    <location>
        <begin position="120"/>
        <end position="142"/>
    </location>
</feature>
<evidence type="ECO:0000256" key="2">
    <source>
        <dbReference type="ARBA" id="ARBA00022692"/>
    </source>
</evidence>
<name>A0ABT1JHE9_ACTCY</name>
<dbReference type="Pfam" id="PF00520">
    <property type="entry name" value="Ion_trans"/>
    <property type="match status" value="1"/>
</dbReference>
<evidence type="ECO:0000256" key="5">
    <source>
        <dbReference type="SAM" id="MobiDB-lite"/>
    </source>
</evidence>
<protein>
    <submittedName>
        <fullName evidence="8">Voltage-gated sodium channel</fullName>
    </submittedName>
</protein>
<dbReference type="InterPro" id="IPR043203">
    <property type="entry name" value="VGCC_Ca_Na"/>
</dbReference>
<dbReference type="PANTHER" id="PTHR10037:SF62">
    <property type="entry name" value="SODIUM CHANNEL PROTEIN 60E"/>
    <property type="match status" value="1"/>
</dbReference>
<feature type="transmembrane region" description="Helical" evidence="6">
    <location>
        <begin position="80"/>
        <end position="100"/>
    </location>
</feature>
<dbReference type="Gene3D" id="1.20.120.350">
    <property type="entry name" value="Voltage-gated potassium channels. Chain C"/>
    <property type="match status" value="1"/>
</dbReference>
<comment type="caution">
    <text evidence="8">The sequence shown here is derived from an EMBL/GenBank/DDBJ whole genome shotgun (WGS) entry which is preliminary data.</text>
</comment>
<proteinExistence type="predicted"/>
<evidence type="ECO:0000256" key="1">
    <source>
        <dbReference type="ARBA" id="ARBA00004141"/>
    </source>
</evidence>
<keyword evidence="2 6" id="KW-0812">Transmembrane</keyword>
<dbReference type="Gene3D" id="1.10.287.70">
    <property type="match status" value="1"/>
</dbReference>
<keyword evidence="8" id="KW-0406">Ion transport</keyword>
<dbReference type="InterPro" id="IPR027359">
    <property type="entry name" value="Volt_channel_dom_sf"/>
</dbReference>
<keyword evidence="8" id="KW-0407">Ion channel</keyword>
<dbReference type="SUPFAM" id="SSF81324">
    <property type="entry name" value="Voltage-gated potassium channels"/>
    <property type="match status" value="1"/>
</dbReference>
<dbReference type="PANTHER" id="PTHR10037">
    <property type="entry name" value="VOLTAGE-GATED CATION CHANNEL CALCIUM AND SODIUM"/>
    <property type="match status" value="1"/>
</dbReference>
<organism evidence="8 9">
    <name type="scientific">Actinoalloteichus caeruleus DSM 43889</name>
    <dbReference type="NCBI Taxonomy" id="1120930"/>
    <lineage>
        <taxon>Bacteria</taxon>
        <taxon>Bacillati</taxon>
        <taxon>Actinomycetota</taxon>
        <taxon>Actinomycetes</taxon>
        <taxon>Pseudonocardiales</taxon>
        <taxon>Pseudonocardiaceae</taxon>
        <taxon>Actinoalloteichus</taxon>
        <taxon>Actinoalloteichus cyanogriseus</taxon>
    </lineage>
</organism>
<dbReference type="RefSeq" id="WP_081715336.1">
    <property type="nucleotide sequence ID" value="NZ_AUBJ02000001.1"/>
</dbReference>
<sequence length="308" mass="33273">MALRDRVRAVVEARRFNQFIITVILVNAAVLGMETSPWLTSRYGETMLLIDHTAVAVFTVELLARLYVYRTGFFRSAWNWFDLIVVSVALVPTTTSFSVLRVLRGLRLISAVPAIRRIVSALFSAVPGLLSVLSLLLLVLYISAVISVHLFGDIAPELFGHLGIALFSLFKVLTTENWPDIADTVMVDQPMAWIFFVCYIVSTTFVVLNLLIAVLVSAVEMQLSAARWAEDQSLEAVQHAAVMAELRALRGELATLRASTGPGTAAGTSAPAQGTPDGEPPPAPPAPRRPEGDGTRADEPGGPGQPVP</sequence>
<reference evidence="8 9" key="1">
    <citation type="submission" date="2013-07" db="EMBL/GenBank/DDBJ databases">
        <authorList>
            <consortium name="DOE Joint Genome Institute"/>
            <person name="Reeve W."/>
            <person name="Huntemann M."/>
            <person name="Han J."/>
            <person name="Chen A."/>
            <person name="Kyrpides N."/>
            <person name="Mavromatis K."/>
            <person name="Markowitz V."/>
            <person name="Palaniappan K."/>
            <person name="Ivanova N."/>
            <person name="Schaumberg A."/>
            <person name="Pati A."/>
            <person name="Liolios K."/>
            <person name="Nordberg H.P."/>
            <person name="Cantor M.N."/>
            <person name="Hua S.X."/>
            <person name="Woyke T."/>
        </authorList>
    </citation>
    <scope>NUCLEOTIDE SEQUENCE [LARGE SCALE GENOMIC DNA]</scope>
    <source>
        <strain evidence="8 9">DSM 43889</strain>
    </source>
</reference>
<feature type="transmembrane region" description="Helical" evidence="6">
    <location>
        <begin position="154"/>
        <end position="173"/>
    </location>
</feature>
<feature type="transmembrane region" description="Helical" evidence="6">
    <location>
        <begin position="46"/>
        <end position="68"/>
    </location>
</feature>
<dbReference type="Proteomes" id="UP000791080">
    <property type="component" value="Unassembled WGS sequence"/>
</dbReference>
<evidence type="ECO:0000259" key="7">
    <source>
        <dbReference type="Pfam" id="PF00520"/>
    </source>
</evidence>
<feature type="region of interest" description="Disordered" evidence="5">
    <location>
        <begin position="258"/>
        <end position="308"/>
    </location>
</feature>
<dbReference type="EMBL" id="AUBJ02000001">
    <property type="protein sequence ID" value="MCP2331930.1"/>
    <property type="molecule type" value="Genomic_DNA"/>
</dbReference>
<evidence type="ECO:0000256" key="4">
    <source>
        <dbReference type="ARBA" id="ARBA00023136"/>
    </source>
</evidence>
<feature type="compositionally biased region" description="Basic and acidic residues" evidence="5">
    <location>
        <begin position="288"/>
        <end position="299"/>
    </location>
</feature>
<evidence type="ECO:0000256" key="3">
    <source>
        <dbReference type="ARBA" id="ARBA00022989"/>
    </source>
</evidence>
<feature type="transmembrane region" description="Helical" evidence="6">
    <location>
        <begin position="193"/>
        <end position="219"/>
    </location>
</feature>
<comment type="subcellular location">
    <subcellularLocation>
        <location evidence="1">Membrane</location>
        <topology evidence="1">Multi-pass membrane protein</topology>
    </subcellularLocation>
</comment>
<keyword evidence="8" id="KW-0813">Transport</keyword>
<evidence type="ECO:0000313" key="9">
    <source>
        <dbReference type="Proteomes" id="UP000791080"/>
    </source>
</evidence>
<keyword evidence="9" id="KW-1185">Reference proteome</keyword>
<gene>
    <name evidence="8" type="ORF">G443_002200</name>
</gene>
<evidence type="ECO:0000256" key="6">
    <source>
        <dbReference type="SAM" id="Phobius"/>
    </source>
</evidence>
<keyword evidence="4 6" id="KW-0472">Membrane</keyword>
<feature type="compositionally biased region" description="Pro residues" evidence="5">
    <location>
        <begin position="278"/>
        <end position="287"/>
    </location>
</feature>
<reference evidence="8 9" key="2">
    <citation type="submission" date="2022-06" db="EMBL/GenBank/DDBJ databases">
        <title>Genomic Encyclopedia of Type Strains, Phase I: the one thousand microbial genomes (KMG-I) project.</title>
        <authorList>
            <person name="Kyrpides N."/>
        </authorList>
    </citation>
    <scope>NUCLEOTIDE SEQUENCE [LARGE SCALE GENOMIC DNA]</scope>
    <source>
        <strain evidence="8 9">DSM 43889</strain>
    </source>
</reference>
<feature type="domain" description="Ion transport" evidence="7">
    <location>
        <begin position="14"/>
        <end position="222"/>
    </location>
</feature>
<feature type="transmembrane region" description="Helical" evidence="6">
    <location>
        <begin position="20"/>
        <end position="40"/>
    </location>
</feature>
<feature type="compositionally biased region" description="Low complexity" evidence="5">
    <location>
        <begin position="258"/>
        <end position="277"/>
    </location>
</feature>
<accession>A0ABT1JHE9</accession>
<evidence type="ECO:0000313" key="8">
    <source>
        <dbReference type="EMBL" id="MCP2331930.1"/>
    </source>
</evidence>